<accession>A0ABP0CES8</accession>
<dbReference type="InterPro" id="IPR010301">
    <property type="entry name" value="RRP1"/>
</dbReference>
<evidence type="ECO:0000313" key="7">
    <source>
        <dbReference type="Proteomes" id="UP001642405"/>
    </source>
</evidence>
<feature type="region of interest" description="Disordered" evidence="5">
    <location>
        <begin position="193"/>
        <end position="228"/>
    </location>
</feature>
<dbReference type="Pfam" id="PF05997">
    <property type="entry name" value="Nop52"/>
    <property type="match status" value="2"/>
</dbReference>
<feature type="region of interest" description="Disordered" evidence="5">
    <location>
        <begin position="300"/>
        <end position="348"/>
    </location>
</feature>
<feature type="region of interest" description="Disordered" evidence="5">
    <location>
        <begin position="137"/>
        <end position="174"/>
    </location>
</feature>
<name>A0ABP0CES8_9PEZI</name>
<keyword evidence="3" id="KW-0698">rRNA processing</keyword>
<dbReference type="PANTHER" id="PTHR13026:SF0">
    <property type="entry name" value="RIBOSOMAL RNA PROCESSING 1B"/>
    <property type="match status" value="1"/>
</dbReference>
<dbReference type="EMBL" id="CAWUHB010000053">
    <property type="protein sequence ID" value="CAK7230426.1"/>
    <property type="molecule type" value="Genomic_DNA"/>
</dbReference>
<sequence>MASATASMPFIKNLASSDRKIRTAALDSLKGFLTAKYAASSAASSQLTFHDAQKLWAGLFYALWMADRAPAQQRLCDELAGLPAAVRLSDPAVDAWLRAFWATMAREWTTGIDVLRMEKFMLLVRRVLNAQLAWMAGDSGSGSDGKKPQKAKTTQKTQTTQTTQKTQKTQPTTPAHDLGLEILAQWPFNPEGEAEVEAAPSEDDTDGGDDNNDKETGEARRPRKRSRKVVPTVHIPVGLTMHAVDIWVDEAEKLGLLTTAASEGESQSEDTPSLAKEINALVETLAAKTTAPAVRQRTREALEDERLPWVESTAAPEQAVGGGGIEGQADSDDDDDAAADGDWDGFND</sequence>
<evidence type="ECO:0008006" key="8">
    <source>
        <dbReference type="Google" id="ProtNLM"/>
    </source>
</evidence>
<evidence type="ECO:0000256" key="4">
    <source>
        <dbReference type="ARBA" id="ARBA00023242"/>
    </source>
</evidence>
<dbReference type="PANTHER" id="PTHR13026">
    <property type="entry name" value="NNP-1 PROTEIN NOVEL NUCLEAR PROTEIN 1 NOP52"/>
    <property type="match status" value="1"/>
</dbReference>
<evidence type="ECO:0000256" key="5">
    <source>
        <dbReference type="SAM" id="MobiDB-lite"/>
    </source>
</evidence>
<dbReference type="Proteomes" id="UP001642405">
    <property type="component" value="Unassembled WGS sequence"/>
</dbReference>
<feature type="compositionally biased region" description="Acidic residues" evidence="5">
    <location>
        <begin position="193"/>
        <end position="210"/>
    </location>
</feature>
<protein>
    <recommendedName>
        <fullName evidence="8">Ribosomal RNA-processing protein 1</fullName>
    </recommendedName>
</protein>
<comment type="similarity">
    <text evidence="2">Belongs to the RRP1 family.</text>
</comment>
<evidence type="ECO:0000313" key="6">
    <source>
        <dbReference type="EMBL" id="CAK7230426.1"/>
    </source>
</evidence>
<proteinExistence type="inferred from homology"/>
<comment type="caution">
    <text evidence="6">The sequence shown here is derived from an EMBL/GenBank/DDBJ whole genome shotgun (WGS) entry which is preliminary data.</text>
</comment>
<feature type="compositionally biased region" description="Basic and acidic residues" evidence="5">
    <location>
        <begin position="211"/>
        <end position="220"/>
    </location>
</feature>
<organism evidence="6 7">
    <name type="scientific">Sporothrix curviconia</name>
    <dbReference type="NCBI Taxonomy" id="1260050"/>
    <lineage>
        <taxon>Eukaryota</taxon>
        <taxon>Fungi</taxon>
        <taxon>Dikarya</taxon>
        <taxon>Ascomycota</taxon>
        <taxon>Pezizomycotina</taxon>
        <taxon>Sordariomycetes</taxon>
        <taxon>Sordariomycetidae</taxon>
        <taxon>Ophiostomatales</taxon>
        <taxon>Ophiostomataceae</taxon>
        <taxon>Sporothrix</taxon>
    </lineage>
</organism>
<gene>
    <name evidence="6" type="ORF">SCUCBS95973_007569</name>
</gene>
<keyword evidence="4" id="KW-0539">Nucleus</keyword>
<keyword evidence="7" id="KW-1185">Reference proteome</keyword>
<feature type="compositionally biased region" description="Acidic residues" evidence="5">
    <location>
        <begin position="329"/>
        <end position="348"/>
    </location>
</feature>
<comment type="subcellular location">
    <subcellularLocation>
        <location evidence="1">Nucleus</location>
    </subcellularLocation>
</comment>
<evidence type="ECO:0000256" key="3">
    <source>
        <dbReference type="ARBA" id="ARBA00022552"/>
    </source>
</evidence>
<feature type="compositionally biased region" description="Low complexity" evidence="5">
    <location>
        <begin position="151"/>
        <end position="174"/>
    </location>
</feature>
<evidence type="ECO:0000256" key="2">
    <source>
        <dbReference type="ARBA" id="ARBA00006374"/>
    </source>
</evidence>
<reference evidence="6 7" key="1">
    <citation type="submission" date="2024-01" db="EMBL/GenBank/DDBJ databases">
        <authorList>
            <person name="Allen C."/>
            <person name="Tagirdzhanova G."/>
        </authorList>
    </citation>
    <scope>NUCLEOTIDE SEQUENCE [LARGE SCALE GENOMIC DNA]</scope>
</reference>
<evidence type="ECO:0000256" key="1">
    <source>
        <dbReference type="ARBA" id="ARBA00004123"/>
    </source>
</evidence>